<evidence type="ECO:0000313" key="1">
    <source>
        <dbReference type="EMBL" id="CDW29543.1"/>
    </source>
</evidence>
<dbReference type="EMBL" id="HACA01012182">
    <property type="protein sequence ID" value="CDW29543.1"/>
    <property type="molecule type" value="Transcribed_RNA"/>
</dbReference>
<organism evidence="1">
    <name type="scientific">Lepeophtheirus salmonis</name>
    <name type="common">Salmon louse</name>
    <name type="synonym">Caligus salmonis</name>
    <dbReference type="NCBI Taxonomy" id="72036"/>
    <lineage>
        <taxon>Eukaryota</taxon>
        <taxon>Metazoa</taxon>
        <taxon>Ecdysozoa</taxon>
        <taxon>Arthropoda</taxon>
        <taxon>Crustacea</taxon>
        <taxon>Multicrustacea</taxon>
        <taxon>Hexanauplia</taxon>
        <taxon>Copepoda</taxon>
        <taxon>Siphonostomatoida</taxon>
        <taxon>Caligidae</taxon>
        <taxon>Lepeophtheirus</taxon>
    </lineage>
</organism>
<protein>
    <submittedName>
        <fullName evidence="1">Uncharacterized protein</fullName>
    </submittedName>
</protein>
<name>A0A0K2TU29_LEPSM</name>
<sequence length="10" mass="1177">MDAHVYNITN</sequence>
<accession>A0A0K2TU29</accession>
<reference evidence="1" key="1">
    <citation type="submission" date="2014-05" db="EMBL/GenBank/DDBJ databases">
        <authorList>
            <person name="Chronopoulou M."/>
        </authorList>
    </citation>
    <scope>NUCLEOTIDE SEQUENCE</scope>
    <source>
        <tissue evidence="1">Whole organism</tissue>
    </source>
</reference>
<proteinExistence type="predicted"/>